<sequence length="771" mass="83751">MHCNFFLIEFFAIIFTFVNGSHFLGGTISWHPLNSSATGSPVAIVITQTYSWTWTAGPCSSTDIANSNPVPFIINYAGITNTLNCVLNCGTATEYVAPNIWPYCTDFSTVQGTTVGQRSDIVYLNASDDFTVAFSSTAWRPLATAGSADWSLASHIILTPRSDNGLYNNAPVATVISPIYIPQNQSKVINIPIADADGDPMRCRWASGTTECGQVCPPGSLPSGTIIFPNCTVIITGTVIGDWFAVTVVVEDFINSSSTTPLSSVPIQFLVDVVAPSPCTTPPEVYELSEASCTPITVGQTYTSQLIAINYCGASVTITDIATLSFPGMIRGNLIQYNSTVYYATLSWTPTIGELGYQVMCAMAVDSQNSQSSQYCFAFFVSQNSGANCPGYPTVTSTTTTTTSTTTTTTTSTSTSTTTTATTSTSTTTTTTTTLPKYWAIYEENGPFELYHIERCTDSECQWQSRPASSEITFLTNAKKYFSHEILNENFSDPRVHRIQLSPSCSRITPCSNIDEHGSIKLDFRRNKFLSNDDNPSRSKSTDSEHVLVRKVRKASKANSLLNPGIKSPFDKSSIDTGLSNQRVINKGTIRVTRVKSSISKALVPWRHKAAATCGRNCSADSINDVGVTRMSPQSLILNSSSFQLCSPSIIENTIRLDENIEMQSAACSSTINKKHVRVKRCRTSRQKSAVECCPSQVETIELASINDASKHKTLSPAPSIRVECVHIENAQSRPGNTLAFESACSKATVVKKVPRKRNVKFGAVLTEYRE</sequence>
<evidence type="ECO:0008006" key="5">
    <source>
        <dbReference type="Google" id="ProtNLM"/>
    </source>
</evidence>
<comment type="caution">
    <text evidence="3">The sequence shown here is derived from an EMBL/GenBank/DDBJ whole genome shotgun (WGS) entry which is preliminary data.</text>
</comment>
<dbReference type="EMBL" id="CAJNRF010000071">
    <property type="protein sequence ID" value="CAF1935130.1"/>
    <property type="molecule type" value="Genomic_DNA"/>
</dbReference>
<feature type="chain" id="PRO_5032919458" description="Fibronectin type-III domain-containing protein" evidence="2">
    <location>
        <begin position="21"/>
        <end position="771"/>
    </location>
</feature>
<accession>A0A816LN38</accession>
<evidence type="ECO:0000313" key="3">
    <source>
        <dbReference type="EMBL" id="CAF1935130.1"/>
    </source>
</evidence>
<proteinExistence type="predicted"/>
<evidence type="ECO:0000256" key="1">
    <source>
        <dbReference type="SAM" id="MobiDB-lite"/>
    </source>
</evidence>
<evidence type="ECO:0000256" key="2">
    <source>
        <dbReference type="SAM" id="SignalP"/>
    </source>
</evidence>
<dbReference type="AlphaFoldDB" id="A0A816LN38"/>
<evidence type="ECO:0000313" key="4">
    <source>
        <dbReference type="Proteomes" id="UP000663856"/>
    </source>
</evidence>
<feature type="signal peptide" evidence="2">
    <location>
        <begin position="1"/>
        <end position="20"/>
    </location>
</feature>
<reference evidence="3" key="1">
    <citation type="submission" date="2021-02" db="EMBL/GenBank/DDBJ databases">
        <authorList>
            <person name="Nowell W R."/>
        </authorList>
    </citation>
    <scope>NUCLEOTIDE SEQUENCE</scope>
</reference>
<feature type="region of interest" description="Disordered" evidence="1">
    <location>
        <begin position="397"/>
        <end position="425"/>
    </location>
</feature>
<organism evidence="3 4">
    <name type="scientific">Rotaria magnacalcarata</name>
    <dbReference type="NCBI Taxonomy" id="392030"/>
    <lineage>
        <taxon>Eukaryota</taxon>
        <taxon>Metazoa</taxon>
        <taxon>Spiralia</taxon>
        <taxon>Gnathifera</taxon>
        <taxon>Rotifera</taxon>
        <taxon>Eurotatoria</taxon>
        <taxon>Bdelloidea</taxon>
        <taxon>Philodinida</taxon>
        <taxon>Philodinidae</taxon>
        <taxon>Rotaria</taxon>
    </lineage>
</organism>
<gene>
    <name evidence="3" type="ORF">WKI299_LOCUS1317</name>
</gene>
<protein>
    <recommendedName>
        <fullName evidence="5">Fibronectin type-III domain-containing protein</fullName>
    </recommendedName>
</protein>
<name>A0A816LN38_9BILA</name>
<keyword evidence="2" id="KW-0732">Signal</keyword>
<dbReference type="Proteomes" id="UP000663856">
    <property type="component" value="Unassembled WGS sequence"/>
</dbReference>